<dbReference type="Pfam" id="PF01412">
    <property type="entry name" value="ArfGap"/>
    <property type="match status" value="1"/>
</dbReference>
<dbReference type="SUPFAM" id="SSF57863">
    <property type="entry name" value="ArfGap/RecO-like zinc finger"/>
    <property type="match status" value="1"/>
</dbReference>
<evidence type="ECO:0000313" key="9">
    <source>
        <dbReference type="Proteomes" id="UP000799440"/>
    </source>
</evidence>
<dbReference type="AlphaFoldDB" id="A0A6A6VPX4"/>
<dbReference type="CDD" id="cd08830">
    <property type="entry name" value="ArfGap_ArfGap1"/>
    <property type="match status" value="1"/>
</dbReference>
<dbReference type="SMART" id="SM00105">
    <property type="entry name" value="ArfGap"/>
    <property type="match status" value="1"/>
</dbReference>
<evidence type="ECO:0000256" key="2">
    <source>
        <dbReference type="ARBA" id="ARBA00022723"/>
    </source>
</evidence>
<dbReference type="Gene3D" id="1.10.220.150">
    <property type="entry name" value="Arf GTPase activating protein"/>
    <property type="match status" value="1"/>
</dbReference>
<feature type="region of interest" description="Disordered" evidence="6">
    <location>
        <begin position="94"/>
        <end position="116"/>
    </location>
</feature>
<keyword evidence="2" id="KW-0479">Metal-binding</keyword>
<dbReference type="InterPro" id="IPR038508">
    <property type="entry name" value="ArfGAP_dom_sf"/>
</dbReference>
<evidence type="ECO:0000256" key="1">
    <source>
        <dbReference type="ARBA" id="ARBA00022468"/>
    </source>
</evidence>
<organism evidence="8 9">
    <name type="scientific">Sporormia fimetaria CBS 119925</name>
    <dbReference type="NCBI Taxonomy" id="1340428"/>
    <lineage>
        <taxon>Eukaryota</taxon>
        <taxon>Fungi</taxon>
        <taxon>Dikarya</taxon>
        <taxon>Ascomycota</taxon>
        <taxon>Pezizomycotina</taxon>
        <taxon>Dothideomycetes</taxon>
        <taxon>Pleosporomycetidae</taxon>
        <taxon>Pleosporales</taxon>
        <taxon>Sporormiaceae</taxon>
        <taxon>Sporormia</taxon>
    </lineage>
</organism>
<dbReference type="FunFam" id="1.10.220.150:FF:000014">
    <property type="entry name" value="ADP-ribosylation factor GTPase-activating protein"/>
    <property type="match status" value="1"/>
</dbReference>
<proteinExistence type="predicted"/>
<dbReference type="OrthoDB" id="983479at2759"/>
<evidence type="ECO:0000256" key="6">
    <source>
        <dbReference type="SAM" id="MobiDB-lite"/>
    </source>
</evidence>
<dbReference type="InterPro" id="IPR001164">
    <property type="entry name" value="ArfGAP_dom"/>
</dbReference>
<dbReference type="PROSITE" id="PS50115">
    <property type="entry name" value="ARFGAP"/>
    <property type="match status" value="1"/>
</dbReference>
<dbReference type="GO" id="GO:0005096">
    <property type="term" value="F:GTPase activator activity"/>
    <property type="evidence" value="ECO:0007669"/>
    <property type="project" value="UniProtKB-KW"/>
</dbReference>
<dbReference type="Proteomes" id="UP000799440">
    <property type="component" value="Unassembled WGS sequence"/>
</dbReference>
<feature type="compositionally biased region" description="Basic and acidic residues" evidence="6">
    <location>
        <begin position="328"/>
        <end position="349"/>
    </location>
</feature>
<sequence length="412" mass="44174">MSKMWEVDPETRSKLLEIQKTNENKKCIDCGAPSPQWASPKLGIFMCLSCSGVHRGLGVHISFIRSITMDAFKGSELARMAAGGNKPFQDFFNAHPSNTKEGRTFEASSIQERYDSEAGDEWKERLSCKVEGREFDKSNLPKRMPKKDTAAGAAASAPLSGRASAAGSRSHTPLGKTRSQEGGTGPRSGSPALGTSSLGRKAQNEAYFARMGSENANRRDDLPPSQGGKYAGFGSEPEAWKKDDEPGAPPALDDFQKDPVAALTKGLGWLGSSVSKVGKTGYEGWVKPGMQKLAEADIASQARNTAGILGQGLQQSTATASSAFTRFVEGDDRPGPKRSNVEPEKKDFWDSFGAPPSGPAKDKQDFWDEFASAGETRAQNRTIGTGASKKPSGIGTSAVKKPKKEDESWGEW</sequence>
<dbReference type="InterPro" id="IPR037278">
    <property type="entry name" value="ARFGAP/RecO"/>
</dbReference>
<evidence type="ECO:0000259" key="7">
    <source>
        <dbReference type="PROSITE" id="PS50115"/>
    </source>
</evidence>
<feature type="compositionally biased region" description="Low complexity" evidence="6">
    <location>
        <begin position="150"/>
        <end position="170"/>
    </location>
</feature>
<keyword evidence="9" id="KW-1185">Reference proteome</keyword>
<evidence type="ECO:0000256" key="5">
    <source>
        <dbReference type="PROSITE-ProRule" id="PRU00288"/>
    </source>
</evidence>
<feature type="region of interest" description="Disordered" evidence="6">
    <location>
        <begin position="212"/>
        <end position="255"/>
    </location>
</feature>
<gene>
    <name evidence="8" type="ORF">M011DRAFT_394565</name>
</gene>
<dbReference type="GO" id="GO:0030100">
    <property type="term" value="P:regulation of endocytosis"/>
    <property type="evidence" value="ECO:0007669"/>
    <property type="project" value="TreeGrafter"/>
</dbReference>
<dbReference type="GO" id="GO:0032012">
    <property type="term" value="P:regulation of ARF protein signal transduction"/>
    <property type="evidence" value="ECO:0007669"/>
    <property type="project" value="TreeGrafter"/>
</dbReference>
<evidence type="ECO:0000256" key="4">
    <source>
        <dbReference type="ARBA" id="ARBA00022833"/>
    </source>
</evidence>
<evidence type="ECO:0000256" key="3">
    <source>
        <dbReference type="ARBA" id="ARBA00022771"/>
    </source>
</evidence>
<dbReference type="PRINTS" id="PR00405">
    <property type="entry name" value="REVINTRACTNG"/>
</dbReference>
<dbReference type="GO" id="GO:0000139">
    <property type="term" value="C:Golgi membrane"/>
    <property type="evidence" value="ECO:0007669"/>
    <property type="project" value="TreeGrafter"/>
</dbReference>
<feature type="compositionally biased region" description="Basic and acidic residues" evidence="6">
    <location>
        <begin position="403"/>
        <end position="412"/>
    </location>
</feature>
<name>A0A6A6VPX4_9PLEO</name>
<keyword evidence="4" id="KW-0862">Zinc</keyword>
<evidence type="ECO:0000313" key="8">
    <source>
        <dbReference type="EMBL" id="KAF2751267.1"/>
    </source>
</evidence>
<dbReference type="EMBL" id="MU006562">
    <property type="protein sequence ID" value="KAF2751267.1"/>
    <property type="molecule type" value="Genomic_DNA"/>
</dbReference>
<dbReference type="PANTHER" id="PTHR46395:SF1">
    <property type="entry name" value="ADP-RIBOSYLATION FACTOR GTPASE-ACTIVATING PROTEIN 1"/>
    <property type="match status" value="1"/>
</dbReference>
<feature type="region of interest" description="Disordered" evidence="6">
    <location>
        <begin position="136"/>
        <end position="200"/>
    </location>
</feature>
<feature type="domain" description="Arf-GAP" evidence="7">
    <location>
        <begin position="12"/>
        <end position="135"/>
    </location>
</feature>
<keyword evidence="3 5" id="KW-0863">Zinc-finger</keyword>
<dbReference type="PANTHER" id="PTHR46395">
    <property type="entry name" value="ADP-RIBOSYLATION FACTOR GTPASE-ACTIVATING PROTEIN 1"/>
    <property type="match status" value="1"/>
</dbReference>
<dbReference type="GO" id="GO:0008270">
    <property type="term" value="F:zinc ion binding"/>
    <property type="evidence" value="ECO:0007669"/>
    <property type="project" value="UniProtKB-KW"/>
</dbReference>
<accession>A0A6A6VPX4</accession>
<protein>
    <submittedName>
        <fullName evidence="8">ArfGap-domain-containing protein</fullName>
    </submittedName>
</protein>
<feature type="region of interest" description="Disordered" evidence="6">
    <location>
        <begin position="326"/>
        <end position="412"/>
    </location>
</feature>
<keyword evidence="1" id="KW-0343">GTPase activation</keyword>
<reference evidence="8" key="1">
    <citation type="journal article" date="2020" name="Stud. Mycol.">
        <title>101 Dothideomycetes genomes: a test case for predicting lifestyles and emergence of pathogens.</title>
        <authorList>
            <person name="Haridas S."/>
            <person name="Albert R."/>
            <person name="Binder M."/>
            <person name="Bloem J."/>
            <person name="Labutti K."/>
            <person name="Salamov A."/>
            <person name="Andreopoulos B."/>
            <person name="Baker S."/>
            <person name="Barry K."/>
            <person name="Bills G."/>
            <person name="Bluhm B."/>
            <person name="Cannon C."/>
            <person name="Castanera R."/>
            <person name="Culley D."/>
            <person name="Daum C."/>
            <person name="Ezra D."/>
            <person name="Gonzalez J."/>
            <person name="Henrissat B."/>
            <person name="Kuo A."/>
            <person name="Liang C."/>
            <person name="Lipzen A."/>
            <person name="Lutzoni F."/>
            <person name="Magnuson J."/>
            <person name="Mondo S."/>
            <person name="Nolan M."/>
            <person name="Ohm R."/>
            <person name="Pangilinan J."/>
            <person name="Park H.-J."/>
            <person name="Ramirez L."/>
            <person name="Alfaro M."/>
            <person name="Sun H."/>
            <person name="Tritt A."/>
            <person name="Yoshinaga Y."/>
            <person name="Zwiers L.-H."/>
            <person name="Turgeon B."/>
            <person name="Goodwin S."/>
            <person name="Spatafora J."/>
            <person name="Crous P."/>
            <person name="Grigoriev I."/>
        </authorList>
    </citation>
    <scope>NUCLEOTIDE SEQUENCE</scope>
    <source>
        <strain evidence="8">CBS 119925</strain>
    </source>
</reference>